<evidence type="ECO:0000256" key="2">
    <source>
        <dbReference type="SAM" id="SignalP"/>
    </source>
</evidence>
<feature type="chain" id="PRO_5045270882" evidence="2">
    <location>
        <begin position="16"/>
        <end position="479"/>
    </location>
</feature>
<dbReference type="AlphaFoldDB" id="A0A6J1N3I8"/>
<evidence type="ECO:0000313" key="4">
    <source>
        <dbReference type="RefSeq" id="XP_023937456.2"/>
    </source>
</evidence>
<evidence type="ECO:0000313" key="3">
    <source>
        <dbReference type="Proteomes" id="UP001652582"/>
    </source>
</evidence>
<name>A0A6J1N3I8_BICAN</name>
<proteinExistence type="predicted"/>
<keyword evidence="3" id="KW-1185">Reference proteome</keyword>
<accession>A0A6J1N3I8</accession>
<reference evidence="4" key="1">
    <citation type="submission" date="2025-08" db="UniProtKB">
        <authorList>
            <consortium name="RefSeq"/>
        </authorList>
    </citation>
    <scope>IDENTIFICATION</scope>
</reference>
<gene>
    <name evidence="4" type="primary">LOC112045503</name>
</gene>
<feature type="signal peptide" evidence="2">
    <location>
        <begin position="1"/>
        <end position="15"/>
    </location>
</feature>
<sequence length="479" mass="55839">MSAIGLMLLLSLVRAEQYSDYVGASMPQYSIEEDIRDAPLPSEDYLEQSPDAEAPIPFDYKYEENLREKDNKLTQKYEEDKRYHPNKKSKYSPNNSDDYDEQEHEEATVPKLKTSRKMRGHRTRLKDKELDEEQINYRQKAQSDVHNRRIYKDDIDITNDYYGKDKTLEDNSKKSADINYRQKKNKVIRRKPRDRSINYRQENVDFEDLKSLGKGDVKPIEADNMNDESEYVPTRRKKIRRVMDQKPVRPVPEKTNMRNKNYPEYEDNYFDMKRVNDMKNRLPDLLRRTQASNTETIGRPEQDFRYRRADVPDQTTITTSNTSNTSNATVQETIITESTNTTIMSNTTELSLAEKSRLSILKKVNRKNEIKDVGLTTKPPVLMQVTQQLHTLVMVEPVSLGAPVVEDTPERIAKAKKLMRQKLMAGARSIHDLTDNWDEMVCDYIDVSLLDASPLAYPTLWMLFIGSLICLNWSNVVPI</sequence>
<keyword evidence="2" id="KW-0732">Signal</keyword>
<dbReference type="OrthoDB" id="7442477at2759"/>
<feature type="region of interest" description="Disordered" evidence="1">
    <location>
        <begin position="33"/>
        <end position="122"/>
    </location>
</feature>
<dbReference type="Proteomes" id="UP001652582">
    <property type="component" value="Chromosome Z"/>
</dbReference>
<dbReference type="GeneID" id="112045503"/>
<feature type="compositionally biased region" description="Basic residues" evidence="1">
    <location>
        <begin position="113"/>
        <end position="122"/>
    </location>
</feature>
<dbReference type="KEGG" id="bany:112045503"/>
<feature type="compositionally biased region" description="Basic and acidic residues" evidence="1">
    <location>
        <begin position="60"/>
        <end position="83"/>
    </location>
</feature>
<protein>
    <submittedName>
        <fullName evidence="4">Uncharacterized protein LOC112045503</fullName>
    </submittedName>
</protein>
<dbReference type="RefSeq" id="XP_023937456.2">
    <property type="nucleotide sequence ID" value="XM_024081688.2"/>
</dbReference>
<organism evidence="3 4">
    <name type="scientific">Bicyclus anynana</name>
    <name type="common">Squinting bush brown butterfly</name>
    <dbReference type="NCBI Taxonomy" id="110368"/>
    <lineage>
        <taxon>Eukaryota</taxon>
        <taxon>Metazoa</taxon>
        <taxon>Ecdysozoa</taxon>
        <taxon>Arthropoda</taxon>
        <taxon>Hexapoda</taxon>
        <taxon>Insecta</taxon>
        <taxon>Pterygota</taxon>
        <taxon>Neoptera</taxon>
        <taxon>Endopterygota</taxon>
        <taxon>Lepidoptera</taxon>
        <taxon>Glossata</taxon>
        <taxon>Ditrysia</taxon>
        <taxon>Papilionoidea</taxon>
        <taxon>Nymphalidae</taxon>
        <taxon>Satyrinae</taxon>
        <taxon>Satyrini</taxon>
        <taxon>Mycalesina</taxon>
        <taxon>Bicyclus</taxon>
    </lineage>
</organism>
<evidence type="ECO:0000256" key="1">
    <source>
        <dbReference type="SAM" id="MobiDB-lite"/>
    </source>
</evidence>